<proteinExistence type="predicted"/>
<feature type="non-terminal residue" evidence="1">
    <location>
        <position position="1"/>
    </location>
</feature>
<evidence type="ECO:0000313" key="2">
    <source>
        <dbReference type="Proteomes" id="UP000257109"/>
    </source>
</evidence>
<sequence length="70" mass="8096">MFLLMMFNTNHDMVSHIAKARAAVEELKGLLVCNSVEETTKRIDKLLMVLILRSLHPDYEHVRDQILSSE</sequence>
<gene>
    <name evidence="1" type="ORF">CR513_27554</name>
</gene>
<dbReference type="AlphaFoldDB" id="A0A371GJ34"/>
<dbReference type="OrthoDB" id="1428254at2759"/>
<protein>
    <submittedName>
        <fullName evidence="1">Uncharacterized protein</fullName>
    </submittedName>
</protein>
<accession>A0A371GJ34</accession>
<reference evidence="1" key="1">
    <citation type="submission" date="2018-05" db="EMBL/GenBank/DDBJ databases">
        <title>Draft genome of Mucuna pruriens seed.</title>
        <authorList>
            <person name="Nnadi N.E."/>
            <person name="Vos R."/>
            <person name="Hasami M.H."/>
            <person name="Devisetty U.K."/>
            <person name="Aguiy J.C."/>
        </authorList>
    </citation>
    <scope>NUCLEOTIDE SEQUENCE [LARGE SCALE GENOMIC DNA]</scope>
    <source>
        <strain evidence="1">JCA_2017</strain>
    </source>
</reference>
<organism evidence="1 2">
    <name type="scientific">Mucuna pruriens</name>
    <name type="common">Velvet bean</name>
    <name type="synonym">Dolichos pruriens</name>
    <dbReference type="NCBI Taxonomy" id="157652"/>
    <lineage>
        <taxon>Eukaryota</taxon>
        <taxon>Viridiplantae</taxon>
        <taxon>Streptophyta</taxon>
        <taxon>Embryophyta</taxon>
        <taxon>Tracheophyta</taxon>
        <taxon>Spermatophyta</taxon>
        <taxon>Magnoliopsida</taxon>
        <taxon>eudicotyledons</taxon>
        <taxon>Gunneridae</taxon>
        <taxon>Pentapetalae</taxon>
        <taxon>rosids</taxon>
        <taxon>fabids</taxon>
        <taxon>Fabales</taxon>
        <taxon>Fabaceae</taxon>
        <taxon>Papilionoideae</taxon>
        <taxon>50 kb inversion clade</taxon>
        <taxon>NPAAA clade</taxon>
        <taxon>indigoferoid/millettioid clade</taxon>
        <taxon>Phaseoleae</taxon>
        <taxon>Mucuna</taxon>
    </lineage>
</organism>
<evidence type="ECO:0000313" key="1">
    <source>
        <dbReference type="EMBL" id="RDX90569.1"/>
    </source>
</evidence>
<dbReference type="Proteomes" id="UP000257109">
    <property type="component" value="Unassembled WGS sequence"/>
</dbReference>
<comment type="caution">
    <text evidence="1">The sequence shown here is derived from an EMBL/GenBank/DDBJ whole genome shotgun (WGS) entry which is preliminary data.</text>
</comment>
<dbReference type="EMBL" id="QJKJ01005363">
    <property type="protein sequence ID" value="RDX90569.1"/>
    <property type="molecule type" value="Genomic_DNA"/>
</dbReference>
<keyword evidence="2" id="KW-1185">Reference proteome</keyword>
<name>A0A371GJ34_MUCPR</name>